<dbReference type="SMART" id="SM00138">
    <property type="entry name" value="MeTrc"/>
    <property type="match status" value="1"/>
</dbReference>
<dbReference type="SUPFAM" id="SSF47757">
    <property type="entry name" value="Chemotaxis receptor methyltransferase CheR, N-terminal domain"/>
    <property type="match status" value="1"/>
</dbReference>
<evidence type="ECO:0000259" key="8">
    <source>
        <dbReference type="PROSITE" id="PS50112"/>
    </source>
</evidence>
<dbReference type="Gene3D" id="1.20.5.340">
    <property type="match status" value="1"/>
</dbReference>
<evidence type="ECO:0000313" key="11">
    <source>
        <dbReference type="Proteomes" id="UP000011682"/>
    </source>
</evidence>
<dbReference type="InterPro" id="IPR035965">
    <property type="entry name" value="PAS-like_dom_sf"/>
</dbReference>
<evidence type="ECO:0000256" key="3">
    <source>
        <dbReference type="ARBA" id="ARBA00022603"/>
    </source>
</evidence>
<dbReference type="InterPro" id="IPR050903">
    <property type="entry name" value="Bact_Chemotaxis_MeTrfase"/>
</dbReference>
<dbReference type="Pfam" id="PF08448">
    <property type="entry name" value="PAS_4"/>
    <property type="match status" value="1"/>
</dbReference>
<keyword evidence="4" id="KW-0808">Transferase</keyword>
<comment type="catalytic activity">
    <reaction evidence="1">
        <text>L-glutamyl-[protein] + S-adenosyl-L-methionine = [protein]-L-glutamate 5-O-methyl ester + S-adenosyl-L-homocysteine</text>
        <dbReference type="Rhea" id="RHEA:24452"/>
        <dbReference type="Rhea" id="RHEA-COMP:10208"/>
        <dbReference type="Rhea" id="RHEA-COMP:10311"/>
        <dbReference type="ChEBI" id="CHEBI:29973"/>
        <dbReference type="ChEBI" id="CHEBI:57856"/>
        <dbReference type="ChEBI" id="CHEBI:59789"/>
        <dbReference type="ChEBI" id="CHEBI:82795"/>
        <dbReference type="EC" id="2.1.1.80"/>
    </reaction>
</comment>
<dbReference type="SMART" id="SM00091">
    <property type="entry name" value="PAS"/>
    <property type="match status" value="2"/>
</dbReference>
<dbReference type="eggNOG" id="COG3829">
    <property type="taxonomic scope" value="Bacteria"/>
</dbReference>
<dbReference type="PANTHER" id="PTHR24422">
    <property type="entry name" value="CHEMOTAXIS PROTEIN METHYLTRANSFERASE"/>
    <property type="match status" value="1"/>
</dbReference>
<evidence type="ECO:0000313" key="10">
    <source>
        <dbReference type="EMBL" id="EPX56484.1"/>
    </source>
</evidence>
<dbReference type="GO" id="GO:0032259">
    <property type="term" value="P:methylation"/>
    <property type="evidence" value="ECO:0007669"/>
    <property type="project" value="UniProtKB-KW"/>
</dbReference>
<dbReference type="PRINTS" id="PR00996">
    <property type="entry name" value="CHERMTFRASE"/>
</dbReference>
<dbReference type="NCBIfam" id="TIGR00229">
    <property type="entry name" value="sensory_box"/>
    <property type="match status" value="2"/>
</dbReference>
<evidence type="ECO:0000256" key="1">
    <source>
        <dbReference type="ARBA" id="ARBA00001541"/>
    </source>
</evidence>
<dbReference type="GO" id="GO:0006355">
    <property type="term" value="P:regulation of DNA-templated transcription"/>
    <property type="evidence" value="ECO:0007669"/>
    <property type="project" value="InterPro"/>
</dbReference>
<keyword evidence="6" id="KW-0175">Coiled coil</keyword>
<dbReference type="SUPFAM" id="SSF53335">
    <property type="entry name" value="S-adenosyl-L-methionine-dependent methyltransferases"/>
    <property type="match status" value="1"/>
</dbReference>
<evidence type="ECO:0000256" key="5">
    <source>
        <dbReference type="ARBA" id="ARBA00022691"/>
    </source>
</evidence>
<feature type="compositionally biased region" description="Pro residues" evidence="7">
    <location>
        <begin position="285"/>
        <end position="296"/>
    </location>
</feature>
<sequence>MAISRSSRDNELEAILERVRHVRNFDFRNYKRATLQRRVERRVAATGCRNRAAYLALLERDPDEVNTLVSSMLIKLTTFFRDKEVWGALDKVLEELVRRRRPDQELRIWSAGCATGEEAYSLAIIAAEALGSGAPGAELKVFGTDVDEAAIAYGRRGIYTPQQVEGVSKERLARWFVPTGEGFTVRKEIRRAVVFGVNNLVSDAPVSRIDLLLCRNVFIYLDSELQKRVLSRFHFALRPQGALVLGRSELIPFAARLFEPIDLGRRIYRKDFRKDPSNLLRRPIPADPAPPAPPPLAEELPRDKEFQRHLREVLNAQPCPLIVTDLDGTVTFWNHAAARLWKRQDTEVLDHKLAAVGLPGLTPELLAKLTARVLAGRSERETVEGVMEVAGQDPVVLRTVVVAFRDTQGEAQGLLFSSDDISSLRALEQSLKRANDELNTVSQRMLTFNEELRASNEELETTNEELQSANEELQTTNEELQSTNEELETTNEELQSANAEMDAINRELAHRTEELDALGFCQRTIIRTLTVGVLVLDPQGKITTWNLAAERLLGLTEREAVGQVLWTLHVPALKRSLLQRIRRHVAENRSLRLEHVIYQLPHGGRGAATLIVAPLNNESHSLGAVLLFEDTTRSSGLAQENRELKGELKGRPRK</sequence>
<evidence type="ECO:0000256" key="4">
    <source>
        <dbReference type="ARBA" id="ARBA00022679"/>
    </source>
</evidence>
<dbReference type="PROSITE" id="PS50112">
    <property type="entry name" value="PAS"/>
    <property type="match status" value="2"/>
</dbReference>
<dbReference type="Gene3D" id="3.40.50.150">
    <property type="entry name" value="Vaccinia Virus protein VP39"/>
    <property type="match status" value="1"/>
</dbReference>
<dbReference type="InterPro" id="IPR000014">
    <property type="entry name" value="PAS"/>
</dbReference>
<dbReference type="Pfam" id="PF03705">
    <property type="entry name" value="CheR_N"/>
    <property type="match status" value="1"/>
</dbReference>
<dbReference type="InterPro" id="IPR022641">
    <property type="entry name" value="CheR_N"/>
</dbReference>
<dbReference type="InterPro" id="IPR013767">
    <property type="entry name" value="PAS_fold"/>
</dbReference>
<evidence type="ECO:0000256" key="2">
    <source>
        <dbReference type="ARBA" id="ARBA00012534"/>
    </source>
</evidence>
<dbReference type="EC" id="2.1.1.80" evidence="2"/>
<dbReference type="PROSITE" id="PS50123">
    <property type="entry name" value="CHER"/>
    <property type="match status" value="1"/>
</dbReference>
<name>S9Q572_CYSF2</name>
<dbReference type="InterPro" id="IPR013656">
    <property type="entry name" value="PAS_4"/>
</dbReference>
<gene>
    <name evidence="10" type="ORF">D187_007826</name>
</gene>
<dbReference type="EMBL" id="ANAH02000066">
    <property type="protein sequence ID" value="EPX56484.1"/>
    <property type="molecule type" value="Genomic_DNA"/>
</dbReference>
<keyword evidence="5" id="KW-0949">S-adenosyl-L-methionine</keyword>
<dbReference type="Pfam" id="PF00989">
    <property type="entry name" value="PAS"/>
    <property type="match status" value="1"/>
</dbReference>
<feature type="coiled-coil region" evidence="6">
    <location>
        <begin position="424"/>
        <end position="514"/>
    </location>
</feature>
<dbReference type="AlphaFoldDB" id="S9Q572"/>
<comment type="caution">
    <text evidence="10">The sequence shown here is derived from an EMBL/GenBank/DDBJ whole genome shotgun (WGS) entry which is preliminary data.</text>
</comment>
<dbReference type="OrthoDB" id="9786165at2"/>
<dbReference type="InterPro" id="IPR022642">
    <property type="entry name" value="CheR_C"/>
</dbReference>
<dbReference type="InterPro" id="IPR036804">
    <property type="entry name" value="CheR_N_sf"/>
</dbReference>
<accession>S9Q572</accession>
<dbReference type="eggNOG" id="COG1352">
    <property type="taxonomic scope" value="Bacteria"/>
</dbReference>
<feature type="domain" description="PAS" evidence="8">
    <location>
        <begin position="306"/>
        <end position="350"/>
    </location>
</feature>
<evidence type="ECO:0000256" key="6">
    <source>
        <dbReference type="SAM" id="Coils"/>
    </source>
</evidence>
<dbReference type="Gene3D" id="3.30.450.20">
    <property type="entry name" value="PAS domain"/>
    <property type="match status" value="2"/>
</dbReference>
<dbReference type="GO" id="GO:0008983">
    <property type="term" value="F:protein-glutamate O-methyltransferase activity"/>
    <property type="evidence" value="ECO:0007669"/>
    <property type="project" value="UniProtKB-EC"/>
</dbReference>
<dbReference type="InterPro" id="IPR000780">
    <property type="entry name" value="CheR_MeTrfase"/>
</dbReference>
<feature type="domain" description="PAS" evidence="8">
    <location>
        <begin position="523"/>
        <end position="588"/>
    </location>
</feature>
<feature type="domain" description="CheR-type methyltransferase" evidence="9">
    <location>
        <begin position="1"/>
        <end position="271"/>
    </location>
</feature>
<dbReference type="Gene3D" id="1.10.155.10">
    <property type="entry name" value="Chemotaxis receptor methyltransferase CheR, N-terminal domain"/>
    <property type="match status" value="1"/>
</dbReference>
<dbReference type="Pfam" id="PF01739">
    <property type="entry name" value="CheR"/>
    <property type="match status" value="1"/>
</dbReference>
<feature type="region of interest" description="Disordered" evidence="7">
    <location>
        <begin position="278"/>
        <end position="299"/>
    </location>
</feature>
<dbReference type="CDD" id="cd00130">
    <property type="entry name" value="PAS"/>
    <property type="match status" value="2"/>
</dbReference>
<dbReference type="InterPro" id="IPR029063">
    <property type="entry name" value="SAM-dependent_MTases_sf"/>
</dbReference>
<dbReference type="SUPFAM" id="SSF55785">
    <property type="entry name" value="PYP-like sensor domain (PAS domain)"/>
    <property type="match status" value="2"/>
</dbReference>
<dbReference type="PANTHER" id="PTHR24422:SF10">
    <property type="entry name" value="CHEMOTAXIS PROTEIN METHYLTRANSFERASE 2"/>
    <property type="match status" value="1"/>
</dbReference>
<reference evidence="10" key="1">
    <citation type="submission" date="2013-05" db="EMBL/GenBank/DDBJ databases">
        <title>Genome assembly of Cystobacter fuscus DSM 2262.</title>
        <authorList>
            <person name="Sharma G."/>
            <person name="Khatri I."/>
            <person name="Kaur C."/>
            <person name="Mayilraj S."/>
            <person name="Subramanian S."/>
        </authorList>
    </citation>
    <scope>NUCLEOTIDE SEQUENCE [LARGE SCALE GENOMIC DNA]</scope>
    <source>
        <strain evidence="10">DSM 2262</strain>
    </source>
</reference>
<dbReference type="RefSeq" id="WP_002620778.1">
    <property type="nucleotide sequence ID" value="NZ_ANAH02000066.1"/>
</dbReference>
<evidence type="ECO:0000256" key="7">
    <source>
        <dbReference type="SAM" id="MobiDB-lite"/>
    </source>
</evidence>
<protein>
    <recommendedName>
        <fullName evidence="2">protein-glutamate O-methyltransferase</fullName>
        <ecNumber evidence="2">2.1.1.80</ecNumber>
    </recommendedName>
</protein>
<keyword evidence="11" id="KW-1185">Reference proteome</keyword>
<dbReference type="Proteomes" id="UP000011682">
    <property type="component" value="Unassembled WGS sequence"/>
</dbReference>
<keyword evidence="3 10" id="KW-0489">Methyltransferase</keyword>
<proteinExistence type="predicted"/>
<organism evidence="10 11">
    <name type="scientific">Cystobacter fuscus (strain ATCC 25194 / DSM 2262 / NBRC 100088 / M29)</name>
    <dbReference type="NCBI Taxonomy" id="1242864"/>
    <lineage>
        <taxon>Bacteria</taxon>
        <taxon>Pseudomonadati</taxon>
        <taxon>Myxococcota</taxon>
        <taxon>Myxococcia</taxon>
        <taxon>Myxococcales</taxon>
        <taxon>Cystobacterineae</taxon>
        <taxon>Archangiaceae</taxon>
        <taxon>Cystobacter</taxon>
    </lineage>
</organism>
<evidence type="ECO:0000259" key="9">
    <source>
        <dbReference type="PROSITE" id="PS50123"/>
    </source>
</evidence>